<feature type="domain" description="PAS" evidence="2">
    <location>
        <begin position="20"/>
        <end position="63"/>
    </location>
</feature>
<dbReference type="HOGENOM" id="CLU_000445_114_57_2"/>
<sequence length="1050" mass="120550">MSISGFDVSDQKDEEKLRDGEELYKVLFKNTNDAVLLISPDGNIYTANPEACRIFGMTEEEIIRAGKSGIVDTSGPGLELALEKAGKFKGELNFRRKDGAIFPGELSTVFFSDKNGLVKTAMIIRDITEHKLIAESMRKSEECYRMLFTNMTDAFFVAEVIYDKDGTPCDYRFLELNSAYECYTGLKKEQLLGKTALEVFPDADPVGLKEYEKVTLSDVPTYYEVRSIEVKDRSLDVYVFRPENGKLALVFKDADKKKETREAPGKVHDNLEEKIIERTVELEKAYSYLKESEKSLAEAQQIAHIGNWNWNIVNNKLLWSDELYRIFGLKPKELEVTYDLFLTYVHPDDRDYVNIAFKKVLTGEPFDIIYRITLADGSERVVHAKTEVIFDEESPVRMRGTVQDITDRKQMEKALRESEEKYRNIVETANEGIFLMDAEFKITFANKRTAELMRYAQEEIIGRPVMNFICEESKTTARKNLEKRRGGISEIYELKLMCKDGSLFWAFISAKPLFNKDGDFTGSLCMFTDVTKRKEVETKLKETLDNLENLVKVRTEELEIAFNSLKESEKSLAEAQQIAHIGNWNWNIVNNKLLWSDELYRIFGLKPKELEVTYDLFLTCVHPDDRDYVNIAFKKALIGEPFNINYRIVLTDGSERAVYAKTEVIFDASNSPIRMRGTVQDITERRITEEKLRESEEQYRNIVETANEGIFLMDSKFKITFANKRTTELMGYTHEETIGRPVIDFICEESKPTAGRNLEKRRGGISESYELKLMCKDGSLFWALINAKPLFNKNGDFTGSLCMYTDITKRKEAEEALANIENTRKKEIHHRIKNNLQVISSLLDLQAEKFRGREDIKDSEVLEAFRESQDRVISMALIHEELHRNEGLDKLNFSQYIKELADNLFLTYKLGNDGTRFGKDIEENIFFNMDTAVPLGIIINELVSNSLKYAFQGRDCGEIRVKLHREEDRECGIEECNSTAYVLSVSDNGVGVPGELDIKNLDSLGLQLVTSLVEQLNGELELERNNGTEFTIRFTVVEKNNHASVPLNNN</sequence>
<keyword evidence="5" id="KW-1185">Reference proteome</keyword>
<dbReference type="InterPro" id="IPR011495">
    <property type="entry name" value="Sig_transdc_His_kin_sub2_dim/P"/>
</dbReference>
<evidence type="ECO:0000259" key="1">
    <source>
        <dbReference type="PROSITE" id="PS50109"/>
    </source>
</evidence>
<dbReference type="GeneID" id="25418704"/>
<feature type="domain" description="Histidine kinase" evidence="1">
    <location>
        <begin position="827"/>
        <end position="1038"/>
    </location>
</feature>
<dbReference type="InterPro" id="IPR013655">
    <property type="entry name" value="PAS_fold_3"/>
</dbReference>
<dbReference type="SMART" id="SM00086">
    <property type="entry name" value="PAC"/>
    <property type="match status" value="5"/>
</dbReference>
<dbReference type="PROSITE" id="PS50112">
    <property type="entry name" value="PAS"/>
    <property type="match status" value="5"/>
</dbReference>
<dbReference type="Gene3D" id="3.30.450.20">
    <property type="entry name" value="PAS domain"/>
    <property type="match status" value="6"/>
</dbReference>
<dbReference type="InterPro" id="IPR036890">
    <property type="entry name" value="HATPase_C_sf"/>
</dbReference>
<dbReference type="PANTHER" id="PTHR43065">
    <property type="entry name" value="SENSOR HISTIDINE KINASE"/>
    <property type="match status" value="1"/>
</dbReference>
<dbReference type="Proteomes" id="UP000033066">
    <property type="component" value="Chromosome"/>
</dbReference>
<dbReference type="InterPro" id="IPR003594">
    <property type="entry name" value="HATPase_dom"/>
</dbReference>
<evidence type="ECO:0000313" key="4">
    <source>
        <dbReference type="EMBL" id="AKB80815.1"/>
    </source>
</evidence>
<dbReference type="FunFam" id="3.30.450.20:FF:000088">
    <property type="entry name" value="Sensory transduction histidine kinase"/>
    <property type="match status" value="2"/>
</dbReference>
<dbReference type="STRING" id="1434107.MSBR3_0237"/>
<feature type="domain" description="PAC" evidence="3">
    <location>
        <begin position="88"/>
        <end position="139"/>
    </location>
</feature>
<proteinExistence type="predicted"/>
<dbReference type="SMART" id="SM00387">
    <property type="entry name" value="HATPase_c"/>
    <property type="match status" value="1"/>
</dbReference>
<dbReference type="PATRIC" id="fig|1434107.4.peg.314"/>
<feature type="domain" description="PAS" evidence="2">
    <location>
        <begin position="695"/>
        <end position="760"/>
    </location>
</feature>
<dbReference type="SMART" id="SM00091">
    <property type="entry name" value="PAS"/>
    <property type="match status" value="6"/>
</dbReference>
<dbReference type="PANTHER" id="PTHR43065:SF23">
    <property type="entry name" value="SENSOR HISTIDINE KINASE PDTAS"/>
    <property type="match status" value="1"/>
</dbReference>
<dbReference type="RefSeq" id="WP_052723230.1">
    <property type="nucleotide sequence ID" value="NZ_CP009517.1"/>
</dbReference>
<name>A0A0E3WVX3_METBA</name>
<evidence type="ECO:0000259" key="2">
    <source>
        <dbReference type="PROSITE" id="PS50112"/>
    </source>
</evidence>
<dbReference type="InterPro" id="IPR001610">
    <property type="entry name" value="PAC"/>
</dbReference>
<feature type="domain" description="PAS" evidence="2">
    <location>
        <begin position="593"/>
        <end position="640"/>
    </location>
</feature>
<dbReference type="KEGG" id="mbak:MSBR3_0237"/>
<dbReference type="SUPFAM" id="SSF55874">
    <property type="entry name" value="ATPase domain of HSP90 chaperone/DNA topoisomerase II/histidine kinase"/>
    <property type="match status" value="1"/>
</dbReference>
<organism evidence="4 5">
    <name type="scientific">Methanosarcina barkeri 3</name>
    <dbReference type="NCBI Taxonomy" id="1434107"/>
    <lineage>
        <taxon>Archaea</taxon>
        <taxon>Methanobacteriati</taxon>
        <taxon>Methanobacteriota</taxon>
        <taxon>Stenosarchaea group</taxon>
        <taxon>Methanomicrobia</taxon>
        <taxon>Methanosarcinales</taxon>
        <taxon>Methanosarcinaceae</taxon>
        <taxon>Methanosarcina</taxon>
    </lineage>
</organism>
<dbReference type="OrthoDB" id="135775at2157"/>
<evidence type="ECO:0000259" key="3">
    <source>
        <dbReference type="PROSITE" id="PS50113"/>
    </source>
</evidence>
<dbReference type="CDD" id="cd00130">
    <property type="entry name" value="PAS"/>
    <property type="match status" value="5"/>
</dbReference>
<feature type="domain" description="PAC" evidence="3">
    <location>
        <begin position="767"/>
        <end position="819"/>
    </location>
</feature>
<feature type="domain" description="PAS" evidence="2">
    <location>
        <begin position="317"/>
        <end position="364"/>
    </location>
</feature>
<dbReference type="InterPro" id="IPR005467">
    <property type="entry name" value="His_kinase_dom"/>
</dbReference>
<dbReference type="SUPFAM" id="SSF55785">
    <property type="entry name" value="PYP-like sensor domain (PAS domain)"/>
    <property type="match status" value="6"/>
</dbReference>
<reference evidence="4" key="1">
    <citation type="submission" date="2014-07" db="EMBL/GenBank/DDBJ databases">
        <title>Methanogenic archaea and the global carbon cycle.</title>
        <authorList>
            <person name="Henriksen J.R."/>
            <person name="Luke J."/>
            <person name="Reinhart S."/>
            <person name="Benedict M.N."/>
            <person name="Youngblut N.D."/>
            <person name="Metcalf M.E."/>
            <person name="Whitaker R.J."/>
            <person name="Metcalf W.W."/>
        </authorList>
    </citation>
    <scope>NUCLEOTIDE SEQUENCE [LARGE SCALE GENOMIC DNA]</scope>
    <source>
        <strain evidence="4">3</strain>
    </source>
</reference>
<dbReference type="Gene3D" id="2.10.70.100">
    <property type="match status" value="2"/>
</dbReference>
<feature type="domain" description="PAC" evidence="3">
    <location>
        <begin position="642"/>
        <end position="694"/>
    </location>
</feature>
<evidence type="ECO:0008006" key="6">
    <source>
        <dbReference type="Google" id="ProtNLM"/>
    </source>
</evidence>
<protein>
    <recommendedName>
        <fullName evidence="6">Sensory transduction histidine kinase</fullName>
    </recommendedName>
</protein>
<feature type="domain" description="PAS" evidence="2">
    <location>
        <begin position="418"/>
        <end position="483"/>
    </location>
</feature>
<dbReference type="EMBL" id="CP009517">
    <property type="protein sequence ID" value="AKB80815.1"/>
    <property type="molecule type" value="Genomic_DNA"/>
</dbReference>
<dbReference type="Gene3D" id="3.30.565.10">
    <property type="entry name" value="Histidine kinase-like ATPase, C-terminal domain"/>
    <property type="match status" value="1"/>
</dbReference>
<gene>
    <name evidence="4" type="ORF">MSBR3_0237</name>
</gene>
<dbReference type="NCBIfam" id="TIGR00229">
    <property type="entry name" value="sensory_box"/>
    <property type="match status" value="6"/>
</dbReference>
<dbReference type="PROSITE" id="PS50109">
    <property type="entry name" value="HIS_KIN"/>
    <property type="match status" value="1"/>
</dbReference>
<dbReference type="InterPro" id="IPR000700">
    <property type="entry name" value="PAS-assoc_C"/>
</dbReference>
<accession>A0A0E3WVX3</accession>
<dbReference type="InterPro" id="IPR035965">
    <property type="entry name" value="PAS-like_dom_sf"/>
</dbReference>
<dbReference type="Pfam" id="PF13426">
    <property type="entry name" value="PAS_9"/>
    <property type="match status" value="3"/>
</dbReference>
<dbReference type="Pfam" id="PF07568">
    <property type="entry name" value="HisKA_2"/>
    <property type="match status" value="1"/>
</dbReference>
<dbReference type="AlphaFoldDB" id="A0A0E3WVX3"/>
<evidence type="ECO:0000313" key="5">
    <source>
        <dbReference type="Proteomes" id="UP000033066"/>
    </source>
</evidence>
<feature type="domain" description="PAC" evidence="3">
    <location>
        <begin position="490"/>
        <end position="542"/>
    </location>
</feature>
<dbReference type="Pfam" id="PF02518">
    <property type="entry name" value="HATPase_c"/>
    <property type="match status" value="1"/>
</dbReference>
<feature type="domain" description="PAC" evidence="3">
    <location>
        <begin position="366"/>
        <end position="417"/>
    </location>
</feature>
<dbReference type="InterPro" id="IPR000014">
    <property type="entry name" value="PAS"/>
</dbReference>
<dbReference type="PROSITE" id="PS50113">
    <property type="entry name" value="PAC"/>
    <property type="match status" value="5"/>
</dbReference>
<dbReference type="Pfam" id="PF08447">
    <property type="entry name" value="PAS_3"/>
    <property type="match status" value="2"/>
</dbReference>